<dbReference type="InterPro" id="IPR011006">
    <property type="entry name" value="CheY-like_superfamily"/>
</dbReference>
<dbReference type="Gene3D" id="3.40.50.2300">
    <property type="match status" value="1"/>
</dbReference>
<dbReference type="InterPro" id="IPR001789">
    <property type="entry name" value="Sig_transdc_resp-reg_receiver"/>
</dbReference>
<organism evidence="3 4">
    <name type="scientific">Saccharothrix mutabilis subsp. mutabilis</name>
    <dbReference type="NCBI Taxonomy" id="66855"/>
    <lineage>
        <taxon>Bacteria</taxon>
        <taxon>Bacillati</taxon>
        <taxon>Actinomycetota</taxon>
        <taxon>Actinomycetes</taxon>
        <taxon>Pseudonocardiales</taxon>
        <taxon>Pseudonocardiaceae</taxon>
        <taxon>Saccharothrix</taxon>
    </lineage>
</organism>
<dbReference type="RefSeq" id="WP_343937254.1">
    <property type="nucleotide sequence ID" value="NZ_BAAABU010000019.1"/>
</dbReference>
<dbReference type="PROSITE" id="PS50110">
    <property type="entry name" value="RESPONSE_REGULATORY"/>
    <property type="match status" value="1"/>
</dbReference>
<evidence type="ECO:0000256" key="1">
    <source>
        <dbReference type="PROSITE-ProRule" id="PRU00169"/>
    </source>
</evidence>
<proteinExistence type="predicted"/>
<comment type="caution">
    <text evidence="3">The sequence shown here is derived from an EMBL/GenBank/DDBJ whole genome shotgun (WGS) entry which is preliminary data.</text>
</comment>
<keyword evidence="4" id="KW-1185">Reference proteome</keyword>
<evidence type="ECO:0000313" key="3">
    <source>
        <dbReference type="EMBL" id="GAA0251275.1"/>
    </source>
</evidence>
<feature type="domain" description="Response regulatory" evidence="2">
    <location>
        <begin position="244"/>
        <end position="348"/>
    </location>
</feature>
<feature type="modified residue" description="4-aspartylphosphate" evidence="1">
    <location>
        <position position="292"/>
    </location>
</feature>
<dbReference type="SUPFAM" id="SSF52172">
    <property type="entry name" value="CheY-like"/>
    <property type="match status" value="1"/>
</dbReference>
<evidence type="ECO:0000313" key="4">
    <source>
        <dbReference type="Proteomes" id="UP001500416"/>
    </source>
</evidence>
<protein>
    <recommendedName>
        <fullName evidence="2">Response regulatory domain-containing protein</fullName>
    </recommendedName>
</protein>
<gene>
    <name evidence="3" type="ORF">GCM10010492_59500</name>
</gene>
<keyword evidence="1" id="KW-0597">Phosphoprotein</keyword>
<evidence type="ECO:0000259" key="2">
    <source>
        <dbReference type="PROSITE" id="PS50110"/>
    </source>
</evidence>
<dbReference type="Proteomes" id="UP001500416">
    <property type="component" value="Unassembled WGS sequence"/>
</dbReference>
<sequence length="357" mass="37142">MASRPDSTTTRLALTIATRGHALDAAYLLTDACARLAGVNAAGVMVSAGADVVAATDPGLFDAFQAVEAGRDLVAPAEQDVTGPATAFRELSTRADRWPRLARFADTHGVSTAYTVPLRAFDVLAGTLVLLCRREPEPTADDLDTAHGWAAIAAAGVLADAAADALPDTAPHLTRHRVFQDQIVVWQATGALAARRGEGTRAALAALREHAEDSGRPLAHSARQALAWTSETRDAFTGQGRDTRVLLVEADPFTGRCLAGLLSEEGYEASTTTTVQAARAQRANPPPVAVVDQLLPGAADFGRDLAASGTLVVALSAARSGQAPPGAAALLRRPIPPAHVVAAVRDLYPVARERVPT</sequence>
<dbReference type="EMBL" id="BAAABU010000019">
    <property type="protein sequence ID" value="GAA0251275.1"/>
    <property type="molecule type" value="Genomic_DNA"/>
</dbReference>
<reference evidence="4" key="1">
    <citation type="journal article" date="2019" name="Int. J. Syst. Evol. Microbiol.">
        <title>The Global Catalogue of Microorganisms (GCM) 10K type strain sequencing project: providing services to taxonomists for standard genome sequencing and annotation.</title>
        <authorList>
            <consortium name="The Broad Institute Genomics Platform"/>
            <consortium name="The Broad Institute Genome Sequencing Center for Infectious Disease"/>
            <person name="Wu L."/>
            <person name="Ma J."/>
        </authorList>
    </citation>
    <scope>NUCLEOTIDE SEQUENCE [LARGE SCALE GENOMIC DNA]</scope>
    <source>
        <strain evidence="4">JCM 3380</strain>
    </source>
</reference>
<accession>A0ABP3E382</accession>
<name>A0ABP3E382_9PSEU</name>